<reference evidence="19" key="1">
    <citation type="submission" date="2025-08" db="UniProtKB">
        <authorList>
            <consortium name="Ensembl"/>
        </authorList>
    </citation>
    <scope>IDENTIFICATION</scope>
</reference>
<evidence type="ECO:0000256" key="8">
    <source>
        <dbReference type="ARBA" id="ARBA00022840"/>
    </source>
</evidence>
<dbReference type="GO" id="GO:0016308">
    <property type="term" value="F:1-phosphatidylinositol-4-phosphate 5-kinase activity"/>
    <property type="evidence" value="ECO:0007669"/>
    <property type="project" value="TreeGrafter"/>
</dbReference>
<evidence type="ECO:0000256" key="2">
    <source>
        <dbReference type="ARBA" id="ARBA00004496"/>
    </source>
</evidence>
<dbReference type="InterPro" id="IPR027483">
    <property type="entry name" value="PInositol-4-P-4/5-kinase_C_sf"/>
</dbReference>
<proteinExistence type="predicted"/>
<keyword evidence="6 16" id="KW-0418">Kinase</keyword>
<dbReference type="GO" id="GO:0005886">
    <property type="term" value="C:plasma membrane"/>
    <property type="evidence" value="ECO:0007669"/>
    <property type="project" value="TreeGrafter"/>
</dbReference>
<gene>
    <name evidence="19" type="primary">LOC107598997</name>
</gene>
<evidence type="ECO:0000256" key="12">
    <source>
        <dbReference type="ARBA" id="ARBA00036950"/>
    </source>
</evidence>
<dbReference type="GO" id="GO:0005524">
    <property type="term" value="F:ATP binding"/>
    <property type="evidence" value="ECO:0007669"/>
    <property type="project" value="UniProtKB-UniRule"/>
</dbReference>
<dbReference type="FunFam" id="3.30.810.10:FF:000003">
    <property type="entry name" value="Phosphatidylinositol 5-phosphate 4-kinase type-2 beta"/>
    <property type="match status" value="1"/>
</dbReference>
<dbReference type="Gene3D" id="3.30.800.10">
    <property type="entry name" value="Phosphatidylinositol Phosphate Kinase II Beta"/>
    <property type="match status" value="1"/>
</dbReference>
<evidence type="ECO:0000256" key="5">
    <source>
        <dbReference type="ARBA" id="ARBA00022741"/>
    </source>
</evidence>
<dbReference type="SMART" id="SM00330">
    <property type="entry name" value="PIPKc"/>
    <property type="match status" value="1"/>
</dbReference>
<evidence type="ECO:0000256" key="13">
    <source>
        <dbReference type="ARBA" id="ARBA00039039"/>
    </source>
</evidence>
<comment type="catalytic activity">
    <reaction evidence="12">
        <text>1,2-dihexadecanoyl-sn-glycero-3-phospho-(1D-myo-inositol-5-phosphate) + GTP = 1,2-dihexadecanoyl-sn-glycero-3-phospho-(1D-myo-inositol-4,5-bisphosphate) + GDP + H(+)</text>
        <dbReference type="Rhea" id="RHEA:55964"/>
        <dbReference type="ChEBI" id="CHEBI:15378"/>
        <dbReference type="ChEBI" id="CHEBI:37565"/>
        <dbReference type="ChEBI" id="CHEBI:58189"/>
        <dbReference type="ChEBI" id="CHEBI:83423"/>
        <dbReference type="ChEBI" id="CHEBI:84968"/>
    </reaction>
    <physiologicalReaction direction="left-to-right" evidence="12">
        <dbReference type="Rhea" id="RHEA:55965"/>
    </physiologicalReaction>
</comment>
<evidence type="ECO:0000256" key="9">
    <source>
        <dbReference type="ARBA" id="ARBA00023098"/>
    </source>
</evidence>
<evidence type="ECO:0000313" key="19">
    <source>
        <dbReference type="Ensembl" id="ENSSGRP00000045829.1"/>
    </source>
</evidence>
<evidence type="ECO:0000256" key="7">
    <source>
        <dbReference type="ARBA" id="ARBA00022824"/>
    </source>
</evidence>
<keyword evidence="7" id="KW-0256">Endoplasmic reticulum</keyword>
<evidence type="ECO:0000256" key="14">
    <source>
        <dbReference type="ARBA" id="ARBA00039392"/>
    </source>
</evidence>
<dbReference type="InParanoid" id="A0A672N675"/>
<evidence type="ECO:0000313" key="20">
    <source>
        <dbReference type="Proteomes" id="UP000472262"/>
    </source>
</evidence>
<comment type="subcellular location">
    <subcellularLocation>
        <location evidence="2">Cytoplasm</location>
    </subcellularLocation>
    <subcellularLocation>
        <location evidence="1">Endoplasmic reticulum</location>
    </subcellularLocation>
</comment>
<dbReference type="Ensembl" id="ENSSGRT00000049024.1">
    <property type="protein sequence ID" value="ENSSGRP00000045829.1"/>
    <property type="gene ID" value="ENSSGRG00000024535.1"/>
</dbReference>
<evidence type="ECO:0000256" key="15">
    <source>
        <dbReference type="ARBA" id="ARBA00041993"/>
    </source>
</evidence>
<dbReference type="InterPro" id="IPR023610">
    <property type="entry name" value="PInositol-4/5-P-5/4-kinase"/>
</dbReference>
<organism evidence="19 20">
    <name type="scientific">Sinocyclocheilus grahami</name>
    <name type="common">Dianchi golden-line fish</name>
    <name type="synonym">Barbus grahami</name>
    <dbReference type="NCBI Taxonomy" id="75366"/>
    <lineage>
        <taxon>Eukaryota</taxon>
        <taxon>Metazoa</taxon>
        <taxon>Chordata</taxon>
        <taxon>Craniata</taxon>
        <taxon>Vertebrata</taxon>
        <taxon>Euteleostomi</taxon>
        <taxon>Actinopterygii</taxon>
        <taxon>Neopterygii</taxon>
        <taxon>Teleostei</taxon>
        <taxon>Ostariophysi</taxon>
        <taxon>Cypriniformes</taxon>
        <taxon>Cyprinidae</taxon>
        <taxon>Cyprininae</taxon>
        <taxon>Sinocyclocheilus</taxon>
    </lineage>
</organism>
<dbReference type="GO" id="GO:0016309">
    <property type="term" value="F:1-phosphatidylinositol-5-phosphate 4-kinase activity"/>
    <property type="evidence" value="ECO:0007669"/>
    <property type="project" value="UniProtKB-EC"/>
</dbReference>
<evidence type="ECO:0000256" key="16">
    <source>
        <dbReference type="PROSITE-ProRule" id="PRU00781"/>
    </source>
</evidence>
<protein>
    <recommendedName>
        <fullName evidence="14">Phosphatidylinositol 5-phosphate 4-kinase type-2 gamma</fullName>
        <ecNumber evidence="13">2.7.1.149</ecNumber>
    </recommendedName>
    <alternativeName>
        <fullName evidence="15">Phosphatidylinositol 5-phosphate 4-kinase type II gamma</fullName>
    </alternativeName>
</protein>
<dbReference type="GO" id="GO:0046854">
    <property type="term" value="P:phosphatidylinositol phosphate biosynthetic process"/>
    <property type="evidence" value="ECO:0007669"/>
    <property type="project" value="TreeGrafter"/>
</dbReference>
<dbReference type="GO" id="GO:0005783">
    <property type="term" value="C:endoplasmic reticulum"/>
    <property type="evidence" value="ECO:0007669"/>
    <property type="project" value="UniProtKB-SubCell"/>
</dbReference>
<dbReference type="EC" id="2.7.1.149" evidence="13"/>
<evidence type="ECO:0000256" key="4">
    <source>
        <dbReference type="ARBA" id="ARBA00022679"/>
    </source>
</evidence>
<evidence type="ECO:0000256" key="17">
    <source>
        <dbReference type="SAM" id="MobiDB-lite"/>
    </source>
</evidence>
<dbReference type="InterPro" id="IPR002498">
    <property type="entry name" value="PInositol-4-P-4/5-kinase_core"/>
</dbReference>
<dbReference type="FunFam" id="3.30.800.10:FF:000002">
    <property type="entry name" value="Phosphatidylinositol 5-phosphate 4-kinase type-2 beta"/>
    <property type="match status" value="1"/>
</dbReference>
<dbReference type="Pfam" id="PF01504">
    <property type="entry name" value="PIP5K"/>
    <property type="match status" value="1"/>
</dbReference>
<evidence type="ECO:0000256" key="1">
    <source>
        <dbReference type="ARBA" id="ARBA00004240"/>
    </source>
</evidence>
<keyword evidence="5 16" id="KW-0547">Nucleotide-binding</keyword>
<keyword evidence="20" id="KW-1185">Reference proteome</keyword>
<keyword evidence="9" id="KW-0443">Lipid metabolism</keyword>
<keyword evidence="4 16" id="KW-0808">Transferase</keyword>
<dbReference type="OMA" id="CRCHTCP"/>
<dbReference type="Proteomes" id="UP000472262">
    <property type="component" value="Unassembled WGS sequence"/>
</dbReference>
<evidence type="ECO:0000259" key="18">
    <source>
        <dbReference type="PROSITE" id="PS51455"/>
    </source>
</evidence>
<comment type="catalytic activity">
    <reaction evidence="10">
        <text>1,2-dihexadecanoyl-sn-glycero-3-phospho-(1D-myo-inositol-5-phosphate) + ATP = 1,2-dihexadecanoyl-sn-glycero-3-phospho-(1D-myo-inositol-4,5-bisphosphate) + ADP + H(+)</text>
        <dbReference type="Rhea" id="RHEA:55992"/>
        <dbReference type="ChEBI" id="CHEBI:15378"/>
        <dbReference type="ChEBI" id="CHEBI:30616"/>
        <dbReference type="ChEBI" id="CHEBI:83423"/>
        <dbReference type="ChEBI" id="CHEBI:84968"/>
        <dbReference type="ChEBI" id="CHEBI:456216"/>
    </reaction>
    <physiologicalReaction direction="left-to-right" evidence="10">
        <dbReference type="Rhea" id="RHEA:55993"/>
    </physiologicalReaction>
</comment>
<sequence length="444" mass="50435">MASLGNTGSASSPMVMLAPKTKTKKKHFVQQKVKVFRASDPMLSVFMWGVNHSINDLNQVPVPVMLLPDDFKANTKIKVNNHLFNKENLPGHFKFKEYCPQVFRNLRERFGIEDLDYQVSLARSAPMRGDGQGEGLLFTSYDRTLIVKQISSEEVADMHNILSEYHQHIVKCHGSTLLPQFLGMYRVTVESEDTYLIVMRNMFSHRLIVHRKYDLKGSLIDREASDKEKVGRQSRSFSKLPDATSDTILTFLLLLMQVKELPTFKDMDFRNNMQKVYVTEEQKEKIMEKLNRDVEFLVKLKIMDYSLLLGLHDVARGEREEEEAEEPSCEDDTDPENGLAPAVQVGSYGTSPEGIAGYMNSFKPLGPGEFDPYIDVYAVKSAPGAPQREVYFMGLIDVLTQYDTKKKAAHAAKTVKHGAGAEISTVHPEQYAKRFREFISNIFA</sequence>
<dbReference type="Gene3D" id="3.30.810.10">
    <property type="entry name" value="2-Layer Sandwich"/>
    <property type="match status" value="1"/>
</dbReference>
<comment type="catalytic activity">
    <reaction evidence="11">
        <text>a 1,2-diacyl-sn-glycero-3-phospho-(1D-myo-inositol-5-phosphate) + ATP = a 1,2-diacyl-sn-glycero-3-phospho-(1D-myo-inositol-4,5-bisphosphate) + ADP + H(+)</text>
        <dbReference type="Rhea" id="RHEA:12280"/>
        <dbReference type="ChEBI" id="CHEBI:15378"/>
        <dbReference type="ChEBI" id="CHEBI:30616"/>
        <dbReference type="ChEBI" id="CHEBI:57795"/>
        <dbReference type="ChEBI" id="CHEBI:58456"/>
        <dbReference type="ChEBI" id="CHEBI:456216"/>
        <dbReference type="EC" id="2.7.1.149"/>
    </reaction>
    <physiologicalReaction direction="left-to-right" evidence="11">
        <dbReference type="Rhea" id="RHEA:12281"/>
    </physiologicalReaction>
</comment>
<keyword evidence="8 16" id="KW-0067">ATP-binding</keyword>
<feature type="compositionally biased region" description="Acidic residues" evidence="17">
    <location>
        <begin position="320"/>
        <end position="335"/>
    </location>
</feature>
<evidence type="ECO:0000256" key="11">
    <source>
        <dbReference type="ARBA" id="ARBA00036698"/>
    </source>
</evidence>
<dbReference type="PROSITE" id="PS51455">
    <property type="entry name" value="PIPK"/>
    <property type="match status" value="1"/>
</dbReference>
<dbReference type="InterPro" id="IPR027484">
    <property type="entry name" value="PInositol-4-P-5-kinase_N"/>
</dbReference>
<evidence type="ECO:0000256" key="3">
    <source>
        <dbReference type="ARBA" id="ARBA00022490"/>
    </source>
</evidence>
<evidence type="ECO:0000256" key="6">
    <source>
        <dbReference type="ARBA" id="ARBA00022777"/>
    </source>
</evidence>
<accession>A0A672N675</accession>
<dbReference type="PANTHER" id="PTHR23086">
    <property type="entry name" value="PHOSPHATIDYLINOSITOL-4-PHOSPHATE 5-KINASE"/>
    <property type="match status" value="1"/>
</dbReference>
<feature type="domain" description="PIPK" evidence="18">
    <location>
        <begin position="38"/>
        <end position="443"/>
    </location>
</feature>
<dbReference type="PANTHER" id="PTHR23086:SF35">
    <property type="entry name" value="PHOSPHATIDYLINOSITOL 5-PHOSPHATE 4-KINASE TYPE-2 GAMMA"/>
    <property type="match status" value="1"/>
</dbReference>
<name>A0A672N675_SINGR</name>
<reference evidence="19" key="2">
    <citation type="submission" date="2025-09" db="UniProtKB">
        <authorList>
            <consortium name="Ensembl"/>
        </authorList>
    </citation>
    <scope>IDENTIFICATION</scope>
</reference>
<feature type="region of interest" description="Disordered" evidence="17">
    <location>
        <begin position="318"/>
        <end position="341"/>
    </location>
</feature>
<evidence type="ECO:0000256" key="10">
    <source>
        <dbReference type="ARBA" id="ARBA00036478"/>
    </source>
</evidence>
<dbReference type="AlphaFoldDB" id="A0A672N675"/>
<dbReference type="FunCoup" id="A0A672N675">
    <property type="interactions" value="460"/>
</dbReference>
<keyword evidence="3" id="KW-0963">Cytoplasm</keyword>
<dbReference type="SUPFAM" id="SSF56104">
    <property type="entry name" value="SAICAR synthase-like"/>
    <property type="match status" value="2"/>
</dbReference>